<dbReference type="RefSeq" id="WP_265144509.1">
    <property type="nucleotide sequence ID" value="NZ_JAPCHZ010000004.1"/>
</dbReference>
<proteinExistence type="predicted"/>
<dbReference type="InterPro" id="IPR054239">
    <property type="entry name" value="DUF6966"/>
</dbReference>
<protein>
    <recommendedName>
        <fullName evidence="1">DUF6966 domain-containing protein</fullName>
    </recommendedName>
</protein>
<organism evidence="2 3">
    <name type="scientific">Kaistella yananensis</name>
    <dbReference type="NCBI Taxonomy" id="2989820"/>
    <lineage>
        <taxon>Bacteria</taxon>
        <taxon>Pseudomonadati</taxon>
        <taxon>Bacteroidota</taxon>
        <taxon>Flavobacteriia</taxon>
        <taxon>Flavobacteriales</taxon>
        <taxon>Weeksellaceae</taxon>
        <taxon>Chryseobacterium group</taxon>
        <taxon>Kaistella</taxon>
    </lineage>
</organism>
<comment type="caution">
    <text evidence="2">The sequence shown here is derived from an EMBL/GenBank/DDBJ whole genome shotgun (WGS) entry which is preliminary data.</text>
</comment>
<evidence type="ECO:0000313" key="3">
    <source>
        <dbReference type="Proteomes" id="UP001209107"/>
    </source>
</evidence>
<sequence length="227" mass="26579">MQLEKQLLEESDNLHWSKWIDQDIQDWKTKQSTKHHREAFGGMGSINDIAIGENNKSGAWKENLFQILKSMSWTFATKNKIEFPKISIQQFEGMICRKCEYSEISEYSVNDILAKRNLPSLINRLLPSENFLTLLKIEEITKETTIVNECEKIKIALSNSSINEKEFYTVYPKCPKCEGENSCVYRWELLNNGNEFIIKRSSNNLKLEKEIIKNKSKSWINKILGYR</sequence>
<dbReference type="Pfam" id="PF22294">
    <property type="entry name" value="DUF6966"/>
    <property type="match status" value="1"/>
</dbReference>
<dbReference type="EMBL" id="JAPCHZ010000004">
    <property type="protein sequence ID" value="MCW4452379.1"/>
    <property type="molecule type" value="Genomic_DNA"/>
</dbReference>
<feature type="domain" description="DUF6966" evidence="1">
    <location>
        <begin position="10"/>
        <end position="57"/>
    </location>
</feature>
<gene>
    <name evidence="2" type="ORF">OK344_09165</name>
</gene>
<dbReference type="Proteomes" id="UP001209107">
    <property type="component" value="Unassembled WGS sequence"/>
</dbReference>
<name>A0ABT3JNM4_9FLAO</name>
<evidence type="ECO:0000313" key="2">
    <source>
        <dbReference type="EMBL" id="MCW4452379.1"/>
    </source>
</evidence>
<reference evidence="2 3" key="1">
    <citation type="submission" date="2022-10" db="EMBL/GenBank/DDBJ databases">
        <title>Kaistella sp. BT-6-1-3.</title>
        <authorList>
            <person name="Ai J."/>
            <person name="Deng Z."/>
        </authorList>
    </citation>
    <scope>NUCLEOTIDE SEQUENCE [LARGE SCALE GENOMIC DNA]</scope>
    <source>
        <strain evidence="2 3">BT6-1-3</strain>
    </source>
</reference>
<evidence type="ECO:0000259" key="1">
    <source>
        <dbReference type="Pfam" id="PF22294"/>
    </source>
</evidence>
<keyword evidence="3" id="KW-1185">Reference proteome</keyword>
<accession>A0ABT3JNM4</accession>